<feature type="chain" id="PRO_5038324024" description="EF-hand domain-containing protein" evidence="7">
    <location>
        <begin position="26"/>
        <end position="627"/>
    </location>
</feature>
<evidence type="ECO:0000313" key="9">
    <source>
        <dbReference type="EnsemblMetazoa" id="XP_020911292.1"/>
    </source>
</evidence>
<keyword evidence="7" id="KW-0732">Signal</keyword>
<evidence type="ECO:0000256" key="4">
    <source>
        <dbReference type="ARBA" id="ARBA00022989"/>
    </source>
</evidence>
<dbReference type="InterPro" id="IPR049406">
    <property type="entry name" value="ZIP4_12_EF-hand"/>
</dbReference>
<reference evidence="9" key="1">
    <citation type="submission" date="2022-11" db="UniProtKB">
        <authorList>
            <consortium name="EnsemblMetazoa"/>
        </authorList>
    </citation>
    <scope>IDENTIFICATION</scope>
</reference>
<feature type="transmembrane region" description="Helical" evidence="6">
    <location>
        <begin position="230"/>
        <end position="251"/>
    </location>
</feature>
<organism evidence="9 10">
    <name type="scientific">Exaiptasia diaphana</name>
    <name type="common">Tropical sea anemone</name>
    <name type="synonym">Aiptasia pulchella</name>
    <dbReference type="NCBI Taxonomy" id="2652724"/>
    <lineage>
        <taxon>Eukaryota</taxon>
        <taxon>Metazoa</taxon>
        <taxon>Cnidaria</taxon>
        <taxon>Anthozoa</taxon>
        <taxon>Hexacorallia</taxon>
        <taxon>Actiniaria</taxon>
        <taxon>Aiptasiidae</taxon>
        <taxon>Exaiptasia</taxon>
    </lineage>
</organism>
<feature type="transmembrane region" description="Helical" evidence="6">
    <location>
        <begin position="568"/>
        <end position="589"/>
    </location>
</feature>
<feature type="signal peptide" evidence="7">
    <location>
        <begin position="1"/>
        <end position="25"/>
    </location>
</feature>
<evidence type="ECO:0000313" key="10">
    <source>
        <dbReference type="Proteomes" id="UP000887567"/>
    </source>
</evidence>
<evidence type="ECO:0000256" key="2">
    <source>
        <dbReference type="ARBA" id="ARBA00006939"/>
    </source>
</evidence>
<dbReference type="EnsemblMetazoa" id="XM_021055634.2">
    <property type="protein sequence ID" value="XP_020911293.1"/>
    <property type="gene ID" value="LOC110249052"/>
</dbReference>
<dbReference type="PROSITE" id="PS50222">
    <property type="entry name" value="EF_HAND_2"/>
    <property type="match status" value="1"/>
</dbReference>
<dbReference type="PANTHER" id="PTHR12191">
    <property type="entry name" value="SOLUTE CARRIER FAMILY 39"/>
    <property type="match status" value="1"/>
</dbReference>
<dbReference type="KEGG" id="epa:110249052"/>
<dbReference type="Pfam" id="PF02535">
    <property type="entry name" value="Zip"/>
    <property type="match status" value="2"/>
</dbReference>
<keyword evidence="3 6" id="KW-0812">Transmembrane</keyword>
<comment type="subcellular location">
    <subcellularLocation>
        <location evidence="1">Membrane</location>
        <topology evidence="1">Multi-pass membrane protein</topology>
    </subcellularLocation>
</comment>
<dbReference type="GO" id="GO:0030003">
    <property type="term" value="P:intracellular monoatomic cation homeostasis"/>
    <property type="evidence" value="ECO:0007669"/>
    <property type="project" value="TreeGrafter"/>
</dbReference>
<evidence type="ECO:0000256" key="3">
    <source>
        <dbReference type="ARBA" id="ARBA00022692"/>
    </source>
</evidence>
<feature type="domain" description="EF-hand" evidence="8">
    <location>
        <begin position="47"/>
        <end position="82"/>
    </location>
</feature>
<evidence type="ECO:0000256" key="5">
    <source>
        <dbReference type="ARBA" id="ARBA00023136"/>
    </source>
</evidence>
<feature type="transmembrane region" description="Helical" evidence="6">
    <location>
        <begin position="271"/>
        <end position="288"/>
    </location>
</feature>
<dbReference type="RefSeq" id="XP_020911293.1">
    <property type="nucleotide sequence ID" value="XM_021055634.2"/>
</dbReference>
<feature type="transmembrane region" description="Helical" evidence="6">
    <location>
        <begin position="601"/>
        <end position="624"/>
    </location>
</feature>
<dbReference type="GO" id="GO:0140410">
    <property type="term" value="F:monoatomic cation:bicarbonate symporter activity"/>
    <property type="evidence" value="ECO:0007669"/>
    <property type="project" value="TreeGrafter"/>
</dbReference>
<dbReference type="AlphaFoldDB" id="A0A913XXB9"/>
<dbReference type="GO" id="GO:0071578">
    <property type="term" value="P:zinc ion import across plasma membrane"/>
    <property type="evidence" value="ECO:0007669"/>
    <property type="project" value="TreeGrafter"/>
</dbReference>
<proteinExistence type="inferred from homology"/>
<keyword evidence="5 6" id="KW-0472">Membrane</keyword>
<sequence>MDFYRYALVVAVSFSFSGLLCLSAGQNSSKFSVASGVHSEPVKITNATLDFVAKVFQRFSENNTQRMTVDDFSRLLETLKIGQVFDVSGHAEHVDKNTLKKLKAEGQDDHNVHRRSVESQNVHGKKLNYHYQRFHNNCLSKDRLLEIHHISKNKVLAIDDFIQLCPSLVYEVQSGSCWHDPESVAKLKGDGVTLLVWAYGIASITVISLSTLLAIAVIPCLGKAVYSKVMSFLVALAVGTLAGDAFLHLIPHAFLRGVHEREGHDEDHANPLWKGVAIMSGIYLFFMIESFMKARMSQHQHQHEKEEKPQLEERCGTPLPNDPLVNSTDMVNHNNCSPRDCDEANRQTKGGFTSPSADSTYMTDLSQSDAGLDSDGVVQYNESITVIENKTQWKPPSFFPDDIDGTVLVEKGSHIGDSYSYTTCDPHHCHNTSQLSPPTDVSVGESLDETDKPVVMDDHHHGHHHHEKSIDKNTSVATVAWMVIVGDGFHNLSDGLAVGAAFSSSITTGLTTAIAVLCHELPHELGDFAILIKSGISFRQAIAYNLASAFISYIGLVIGMGLGNLDTSHVWVLALTSGLFLYISLVSMLPELKVYQEKGGFTVFLSQNAGILTGILIMLIIALFEKH</sequence>
<keyword evidence="10" id="KW-1185">Reference proteome</keyword>
<dbReference type="RefSeq" id="XP_020911292.1">
    <property type="nucleotide sequence ID" value="XM_021055633.2"/>
</dbReference>
<dbReference type="GO" id="GO:0005509">
    <property type="term" value="F:calcium ion binding"/>
    <property type="evidence" value="ECO:0007669"/>
    <property type="project" value="InterPro"/>
</dbReference>
<dbReference type="GO" id="GO:0005385">
    <property type="term" value="F:zinc ion transmembrane transporter activity"/>
    <property type="evidence" value="ECO:0007669"/>
    <property type="project" value="TreeGrafter"/>
</dbReference>
<evidence type="ECO:0000259" key="8">
    <source>
        <dbReference type="PROSITE" id="PS50222"/>
    </source>
</evidence>
<dbReference type="Pfam" id="PF21116">
    <property type="entry name" value="EF-hand_Zip"/>
    <property type="match status" value="1"/>
</dbReference>
<comment type="similarity">
    <text evidence="2">Belongs to the ZIP transporter (TC 2.A.5) family.</text>
</comment>
<dbReference type="PANTHER" id="PTHR12191:SF37">
    <property type="entry name" value="ZINC TRANSPORTER FOI"/>
    <property type="match status" value="1"/>
</dbReference>
<feature type="transmembrane region" description="Helical" evidence="6">
    <location>
        <begin position="542"/>
        <end position="562"/>
    </location>
</feature>
<evidence type="ECO:0000256" key="6">
    <source>
        <dbReference type="SAM" id="Phobius"/>
    </source>
</evidence>
<dbReference type="InterPro" id="IPR050799">
    <property type="entry name" value="ZIP_Transporter"/>
</dbReference>
<dbReference type="Proteomes" id="UP000887567">
    <property type="component" value="Unplaced"/>
</dbReference>
<dbReference type="GeneID" id="110249052"/>
<keyword evidence="4 6" id="KW-1133">Transmembrane helix</keyword>
<dbReference type="GO" id="GO:0005886">
    <property type="term" value="C:plasma membrane"/>
    <property type="evidence" value="ECO:0007669"/>
    <property type="project" value="TreeGrafter"/>
</dbReference>
<name>A0A913XXB9_EXADI</name>
<feature type="transmembrane region" description="Helical" evidence="6">
    <location>
        <begin position="196"/>
        <end position="218"/>
    </location>
</feature>
<protein>
    <recommendedName>
        <fullName evidence="8">EF-hand domain-containing protein</fullName>
    </recommendedName>
</protein>
<evidence type="ECO:0000256" key="1">
    <source>
        <dbReference type="ARBA" id="ARBA00004141"/>
    </source>
</evidence>
<dbReference type="InterPro" id="IPR002048">
    <property type="entry name" value="EF_hand_dom"/>
</dbReference>
<dbReference type="OrthoDB" id="200954at2759"/>
<accession>A0A913XXB9</accession>
<dbReference type="EnsemblMetazoa" id="XM_021055633.2">
    <property type="protein sequence ID" value="XP_020911292.1"/>
    <property type="gene ID" value="LOC110249052"/>
</dbReference>
<dbReference type="OMA" id="ETQDNHH"/>
<evidence type="ECO:0000256" key="7">
    <source>
        <dbReference type="SAM" id="SignalP"/>
    </source>
</evidence>
<dbReference type="InterPro" id="IPR003689">
    <property type="entry name" value="ZIP"/>
</dbReference>